<feature type="compositionally biased region" description="Polar residues" evidence="1">
    <location>
        <begin position="515"/>
        <end position="525"/>
    </location>
</feature>
<evidence type="ECO:0000313" key="4">
    <source>
        <dbReference type="Proteomes" id="UP000483672"/>
    </source>
</evidence>
<accession>A0A7C8VEB6</accession>
<feature type="compositionally biased region" description="Basic and acidic residues" evidence="1">
    <location>
        <begin position="487"/>
        <end position="501"/>
    </location>
</feature>
<feature type="region of interest" description="Disordered" evidence="1">
    <location>
        <begin position="91"/>
        <end position="435"/>
    </location>
</feature>
<feature type="transmembrane region" description="Helical" evidence="2">
    <location>
        <begin position="51"/>
        <end position="71"/>
    </location>
</feature>
<keyword evidence="2" id="KW-1133">Transmembrane helix</keyword>
<feature type="compositionally biased region" description="Low complexity" evidence="1">
    <location>
        <begin position="405"/>
        <end position="415"/>
    </location>
</feature>
<organism evidence="3 4">
    <name type="scientific">Orbilia oligospora</name>
    <name type="common">Nematode-trapping fungus</name>
    <name type="synonym">Arthrobotrys oligospora</name>
    <dbReference type="NCBI Taxonomy" id="2813651"/>
    <lineage>
        <taxon>Eukaryota</taxon>
        <taxon>Fungi</taxon>
        <taxon>Dikarya</taxon>
        <taxon>Ascomycota</taxon>
        <taxon>Pezizomycotina</taxon>
        <taxon>Orbiliomycetes</taxon>
        <taxon>Orbiliales</taxon>
        <taxon>Orbiliaceae</taxon>
        <taxon>Orbilia</taxon>
    </lineage>
</organism>
<evidence type="ECO:0000256" key="2">
    <source>
        <dbReference type="SAM" id="Phobius"/>
    </source>
</evidence>
<evidence type="ECO:0000313" key="3">
    <source>
        <dbReference type="EMBL" id="KAF3229873.1"/>
    </source>
</evidence>
<keyword evidence="2" id="KW-0812">Transmembrane</keyword>
<proteinExistence type="predicted"/>
<sequence length="537" mass="58549">MAPTASTLKDAIINIYTRSADSLIGTPIDAAMAQSLEKRNPYANPKDFSKGIIAIFAILGGTMAFSVWWFFLKKGGFQWKEDDWDDYKSSVMRRKGPDGKTISSGSTRAPDTVVTDLTYQTEGTSDYAQTEKQSQAGRSGRSGRRGNDRGGDRGVNDKEAPKAKWAKKPERSNSKRSIFSRWGRKRDNSPTSTNRDPDLESYADEEPARMKSYNPHPVPAPSTIAESDISEARLDQRGTGFSTKNVGRNPSRYAYAYAPTEGSDKSKPMGPRQSTKKSRRAESSSSSRSAAPKRKSTQRAAAHPDLSTIPDETEGSRRMSFEASDDAAFTVYSEPISRPSPAVTSPPKKMAATSGSKGTKTYSYPMGRDPTKRGSTSRRNHQKSQYSSSSRTGRKESAGTYRTASTDSSDSECPSDCSCCTTDSDSDSDNETDLSQQFRESARGDLGTKVYHHPLGLGINPKRISSPVPTGQIVMGKQRGKQTQPAADRRAVAARSYRQESRGSLSSDSEGDSGNETVTSRVTKALNAQHSTARIFI</sequence>
<name>A0A7C8VEB6_ORBOL</name>
<feature type="compositionally biased region" description="Polar residues" evidence="1">
    <location>
        <begin position="101"/>
        <end position="136"/>
    </location>
</feature>
<feature type="compositionally biased region" description="Polar residues" evidence="1">
    <location>
        <begin position="353"/>
        <end position="362"/>
    </location>
</feature>
<feature type="compositionally biased region" description="Polar residues" evidence="1">
    <location>
        <begin position="239"/>
        <end position="248"/>
    </location>
</feature>
<protein>
    <submittedName>
        <fullName evidence="3">Uncharacterized protein</fullName>
    </submittedName>
</protein>
<dbReference type="Proteomes" id="UP000483672">
    <property type="component" value="Unassembled WGS sequence"/>
</dbReference>
<feature type="compositionally biased region" description="Basic and acidic residues" evidence="1">
    <location>
        <begin position="145"/>
        <end position="173"/>
    </location>
</feature>
<feature type="region of interest" description="Disordered" evidence="1">
    <location>
        <begin position="475"/>
        <end position="525"/>
    </location>
</feature>
<gene>
    <name evidence="3" type="ORF">TWF191_000781</name>
</gene>
<reference evidence="3 4" key="1">
    <citation type="submission" date="2019-06" db="EMBL/GenBank/DDBJ databases">
        <authorList>
            <person name="Palmer J.M."/>
        </authorList>
    </citation>
    <scope>NUCLEOTIDE SEQUENCE [LARGE SCALE GENOMIC DNA]</scope>
    <source>
        <strain evidence="3 4">TWF191</strain>
    </source>
</reference>
<dbReference type="AlphaFoldDB" id="A0A7C8VEB6"/>
<keyword evidence="2" id="KW-0472">Membrane</keyword>
<comment type="caution">
    <text evidence="3">The sequence shown here is derived from an EMBL/GenBank/DDBJ whole genome shotgun (WGS) entry which is preliminary data.</text>
</comment>
<dbReference type="EMBL" id="WIPF01000011">
    <property type="protein sequence ID" value="KAF3229873.1"/>
    <property type="molecule type" value="Genomic_DNA"/>
</dbReference>
<evidence type="ECO:0000256" key="1">
    <source>
        <dbReference type="SAM" id="MobiDB-lite"/>
    </source>
</evidence>
<feature type="compositionally biased region" description="Low complexity" evidence="1">
    <location>
        <begin position="502"/>
        <end position="514"/>
    </location>
</feature>